<dbReference type="AlphaFoldDB" id="A0A392TAR5"/>
<dbReference type="EMBL" id="LXQA010541007">
    <property type="protein sequence ID" value="MCI58138.1"/>
    <property type="molecule type" value="Genomic_DNA"/>
</dbReference>
<proteinExistence type="predicted"/>
<keyword evidence="3" id="KW-1185">Reference proteome</keyword>
<organism evidence="2 3">
    <name type="scientific">Trifolium medium</name>
    <dbReference type="NCBI Taxonomy" id="97028"/>
    <lineage>
        <taxon>Eukaryota</taxon>
        <taxon>Viridiplantae</taxon>
        <taxon>Streptophyta</taxon>
        <taxon>Embryophyta</taxon>
        <taxon>Tracheophyta</taxon>
        <taxon>Spermatophyta</taxon>
        <taxon>Magnoliopsida</taxon>
        <taxon>eudicotyledons</taxon>
        <taxon>Gunneridae</taxon>
        <taxon>Pentapetalae</taxon>
        <taxon>rosids</taxon>
        <taxon>fabids</taxon>
        <taxon>Fabales</taxon>
        <taxon>Fabaceae</taxon>
        <taxon>Papilionoideae</taxon>
        <taxon>50 kb inversion clade</taxon>
        <taxon>NPAAA clade</taxon>
        <taxon>Hologalegina</taxon>
        <taxon>IRL clade</taxon>
        <taxon>Trifolieae</taxon>
        <taxon>Trifolium</taxon>
    </lineage>
</organism>
<evidence type="ECO:0000313" key="2">
    <source>
        <dbReference type="EMBL" id="MCI58138.1"/>
    </source>
</evidence>
<feature type="non-terminal residue" evidence="2">
    <location>
        <position position="1"/>
    </location>
</feature>
<evidence type="ECO:0000313" key="3">
    <source>
        <dbReference type="Proteomes" id="UP000265520"/>
    </source>
</evidence>
<comment type="caution">
    <text evidence="2">The sequence shown here is derived from an EMBL/GenBank/DDBJ whole genome shotgun (WGS) entry which is preliminary data.</text>
</comment>
<protein>
    <submittedName>
        <fullName evidence="2">Uncharacterized protein</fullName>
    </submittedName>
</protein>
<dbReference type="Proteomes" id="UP000265520">
    <property type="component" value="Unassembled WGS sequence"/>
</dbReference>
<accession>A0A392TAR5</accession>
<feature type="region of interest" description="Disordered" evidence="1">
    <location>
        <begin position="1"/>
        <end position="32"/>
    </location>
</feature>
<reference evidence="2 3" key="1">
    <citation type="journal article" date="2018" name="Front. Plant Sci.">
        <title>Red Clover (Trifolium pratense) and Zigzag Clover (T. medium) - A Picture of Genomic Similarities and Differences.</title>
        <authorList>
            <person name="Dluhosova J."/>
            <person name="Istvanek J."/>
            <person name="Nedelnik J."/>
            <person name="Repkova J."/>
        </authorList>
    </citation>
    <scope>NUCLEOTIDE SEQUENCE [LARGE SCALE GENOMIC DNA]</scope>
    <source>
        <strain evidence="3">cv. 10/8</strain>
        <tissue evidence="2">Leaf</tissue>
    </source>
</reference>
<name>A0A392TAR5_9FABA</name>
<sequence>NPQPAGNERNATWPPYGLPPDYTPQEASSLAQPPSVHVTILVMLRLKKG</sequence>
<evidence type="ECO:0000256" key="1">
    <source>
        <dbReference type="SAM" id="MobiDB-lite"/>
    </source>
</evidence>